<evidence type="ECO:0000313" key="7">
    <source>
        <dbReference type="Proteomes" id="UP000535406"/>
    </source>
</evidence>
<name>A0A7W7YWW9_9HYPH</name>
<evidence type="ECO:0000256" key="4">
    <source>
        <dbReference type="ARBA" id="ARBA00022840"/>
    </source>
</evidence>
<dbReference type="GO" id="GO:0005524">
    <property type="term" value="F:ATP binding"/>
    <property type="evidence" value="ECO:0007669"/>
    <property type="project" value="UniProtKB-KW"/>
</dbReference>
<dbReference type="SMART" id="SM00382">
    <property type="entry name" value="AAA"/>
    <property type="match status" value="1"/>
</dbReference>
<gene>
    <name evidence="6" type="ORF">HNQ66_003057</name>
</gene>
<keyword evidence="2" id="KW-0813">Transport</keyword>
<accession>A0A7W7YWW9</accession>
<feature type="domain" description="ABC transporter" evidence="5">
    <location>
        <begin position="3"/>
        <end position="233"/>
    </location>
</feature>
<dbReference type="PROSITE" id="PS50893">
    <property type="entry name" value="ABC_TRANSPORTER_2"/>
    <property type="match status" value="1"/>
</dbReference>
<protein>
    <submittedName>
        <fullName evidence="6">Iron(III) transport system ATP-binding protein</fullName>
    </submittedName>
</protein>
<comment type="caution">
    <text evidence="6">The sequence shown here is derived from an EMBL/GenBank/DDBJ whole genome shotgun (WGS) entry which is preliminary data.</text>
</comment>
<comment type="similarity">
    <text evidence="1">Belongs to the ABC transporter superfamily.</text>
</comment>
<dbReference type="GO" id="GO:0043190">
    <property type="term" value="C:ATP-binding cassette (ABC) transporter complex"/>
    <property type="evidence" value="ECO:0007669"/>
    <property type="project" value="InterPro"/>
</dbReference>
<sequence>MGIAISNLSVKYGAETVISGLSLDIPEGCFFTLLGPSGCGKTTLLRTIAGFAPASGGQIRFGGRDVTELPPHRRAIGMVFQDYALFPDKTVADNVAYGLRARGEKGPGVEEKVKAALERVGLGHLLSRHPAALSGGQRQRVALARALVIKPQVLLMDEPLSNLDAKLRVQIRETIIELQREANITTVFVTHDQEEALSMSDLIGVMNKGKVEQLGTPQEIYATPRTGYVADFVGAANRTEVPVRPASAGLVEVEVAGHRLTATDALEGPAERGLLVLRPEDLNISAEPAAGRQSLPATVRGRQYLGARTSYSVECAGGLLLNAEMHGAGHDAFLPGAHVHLGFEPAAARVIRS</sequence>
<keyword evidence="7" id="KW-1185">Reference proteome</keyword>
<evidence type="ECO:0000259" key="5">
    <source>
        <dbReference type="PROSITE" id="PS50893"/>
    </source>
</evidence>
<dbReference type="InterPro" id="IPR017871">
    <property type="entry name" value="ABC_transporter-like_CS"/>
</dbReference>
<dbReference type="SUPFAM" id="SSF50331">
    <property type="entry name" value="MOP-like"/>
    <property type="match status" value="1"/>
</dbReference>
<evidence type="ECO:0000256" key="1">
    <source>
        <dbReference type="ARBA" id="ARBA00005417"/>
    </source>
</evidence>
<dbReference type="AlphaFoldDB" id="A0A7W7YWW9"/>
<evidence type="ECO:0000256" key="2">
    <source>
        <dbReference type="ARBA" id="ARBA00022448"/>
    </source>
</evidence>
<dbReference type="Proteomes" id="UP000535406">
    <property type="component" value="Unassembled WGS sequence"/>
</dbReference>
<organism evidence="6 7">
    <name type="scientific">Shinella fusca</name>
    <dbReference type="NCBI Taxonomy" id="544480"/>
    <lineage>
        <taxon>Bacteria</taxon>
        <taxon>Pseudomonadati</taxon>
        <taxon>Pseudomonadota</taxon>
        <taxon>Alphaproteobacteria</taxon>
        <taxon>Hyphomicrobiales</taxon>
        <taxon>Rhizobiaceae</taxon>
        <taxon>Shinella</taxon>
    </lineage>
</organism>
<dbReference type="Gene3D" id="2.40.50.100">
    <property type="match status" value="1"/>
</dbReference>
<dbReference type="EMBL" id="JACHIK010000010">
    <property type="protein sequence ID" value="MBB5043647.1"/>
    <property type="molecule type" value="Genomic_DNA"/>
</dbReference>
<keyword evidence="3" id="KW-0547">Nucleotide-binding</keyword>
<dbReference type="InterPro" id="IPR008995">
    <property type="entry name" value="Mo/tungstate-bd_C_term_dom"/>
</dbReference>
<dbReference type="GO" id="GO:0022857">
    <property type="term" value="F:transmembrane transporter activity"/>
    <property type="evidence" value="ECO:0007669"/>
    <property type="project" value="InterPro"/>
</dbReference>
<dbReference type="FunFam" id="3.40.50.300:FF:000425">
    <property type="entry name" value="Probable ABC transporter, ATP-binding subunit"/>
    <property type="match status" value="1"/>
</dbReference>
<dbReference type="GO" id="GO:0016887">
    <property type="term" value="F:ATP hydrolysis activity"/>
    <property type="evidence" value="ECO:0007669"/>
    <property type="project" value="InterPro"/>
</dbReference>
<dbReference type="PANTHER" id="PTHR42781">
    <property type="entry name" value="SPERMIDINE/PUTRESCINE IMPORT ATP-BINDING PROTEIN POTA"/>
    <property type="match status" value="1"/>
</dbReference>
<dbReference type="InterPro" id="IPR013611">
    <property type="entry name" value="Transp-assoc_OB_typ2"/>
</dbReference>
<dbReference type="Gene3D" id="3.40.50.300">
    <property type="entry name" value="P-loop containing nucleotide triphosphate hydrolases"/>
    <property type="match status" value="1"/>
</dbReference>
<dbReference type="RefSeq" id="WP_184145011.1">
    <property type="nucleotide sequence ID" value="NZ_JACHIK010000010.1"/>
</dbReference>
<dbReference type="InterPro" id="IPR027417">
    <property type="entry name" value="P-loop_NTPase"/>
</dbReference>
<dbReference type="PROSITE" id="PS00211">
    <property type="entry name" value="ABC_TRANSPORTER_1"/>
    <property type="match status" value="1"/>
</dbReference>
<dbReference type="InterPro" id="IPR003439">
    <property type="entry name" value="ABC_transporter-like_ATP-bd"/>
</dbReference>
<dbReference type="SUPFAM" id="SSF52540">
    <property type="entry name" value="P-loop containing nucleoside triphosphate hydrolases"/>
    <property type="match status" value="1"/>
</dbReference>
<evidence type="ECO:0000256" key="3">
    <source>
        <dbReference type="ARBA" id="ARBA00022741"/>
    </source>
</evidence>
<dbReference type="Pfam" id="PF00005">
    <property type="entry name" value="ABC_tran"/>
    <property type="match status" value="1"/>
</dbReference>
<evidence type="ECO:0000313" key="6">
    <source>
        <dbReference type="EMBL" id="MBB5043647.1"/>
    </source>
</evidence>
<dbReference type="InterPro" id="IPR050093">
    <property type="entry name" value="ABC_SmlMolc_Importer"/>
</dbReference>
<reference evidence="6 7" key="1">
    <citation type="submission" date="2020-08" db="EMBL/GenBank/DDBJ databases">
        <title>Genomic Encyclopedia of Type Strains, Phase IV (KMG-IV): sequencing the most valuable type-strain genomes for metagenomic binning, comparative biology and taxonomic classification.</title>
        <authorList>
            <person name="Goeker M."/>
        </authorList>
    </citation>
    <scope>NUCLEOTIDE SEQUENCE [LARGE SCALE GENOMIC DNA]</scope>
    <source>
        <strain evidence="6 7">DSM 21319</strain>
    </source>
</reference>
<keyword evidence="4 6" id="KW-0067">ATP-binding</keyword>
<proteinExistence type="inferred from homology"/>
<dbReference type="GO" id="GO:0015697">
    <property type="term" value="P:quaternary ammonium group transport"/>
    <property type="evidence" value="ECO:0007669"/>
    <property type="project" value="UniProtKB-ARBA"/>
</dbReference>
<dbReference type="PANTHER" id="PTHR42781:SF4">
    <property type="entry name" value="SPERMIDINE_PUTRESCINE IMPORT ATP-BINDING PROTEIN POTA"/>
    <property type="match status" value="1"/>
</dbReference>
<dbReference type="Pfam" id="PF08402">
    <property type="entry name" value="TOBE_2"/>
    <property type="match status" value="1"/>
</dbReference>
<dbReference type="InterPro" id="IPR003593">
    <property type="entry name" value="AAA+_ATPase"/>
</dbReference>